<keyword evidence="8" id="KW-0732">Signal</keyword>
<dbReference type="GO" id="GO:0004185">
    <property type="term" value="F:serine-type carboxypeptidase activity"/>
    <property type="evidence" value="ECO:0007669"/>
    <property type="project" value="UniProtKB-UniRule"/>
</dbReference>
<keyword evidence="7" id="KW-0053">Apoptosis</keyword>
<protein>
    <recommendedName>
        <fullName evidence="14">Carboxypeptidase</fullName>
        <ecNumber evidence="14">3.4.16.-</ecNumber>
    </recommendedName>
</protein>
<evidence type="ECO:0000256" key="15">
    <source>
        <dbReference type="SAM" id="MobiDB-lite"/>
    </source>
</evidence>
<evidence type="ECO:0000256" key="10">
    <source>
        <dbReference type="ARBA" id="ARBA00022989"/>
    </source>
</evidence>
<name>A0A376B360_9ASCO</name>
<evidence type="ECO:0000256" key="16">
    <source>
        <dbReference type="SAM" id="Phobius"/>
    </source>
</evidence>
<feature type="transmembrane region" description="Helical" evidence="16">
    <location>
        <begin position="12"/>
        <end position="33"/>
    </location>
</feature>
<dbReference type="PANTHER" id="PTHR11802:SF190">
    <property type="entry name" value="PHEROMONE-PROCESSING CARBOXYPEPTIDASE KEX1"/>
    <property type="match status" value="1"/>
</dbReference>
<gene>
    <name evidence="17" type="ORF">SCODWIG_00874</name>
</gene>
<keyword evidence="13" id="KW-0325">Glycoprotein</keyword>
<evidence type="ECO:0000256" key="12">
    <source>
        <dbReference type="ARBA" id="ARBA00023136"/>
    </source>
</evidence>
<keyword evidence="6 16" id="KW-0812">Transmembrane</keyword>
<keyword evidence="9 14" id="KW-0378">Hydrolase</keyword>
<feature type="region of interest" description="Disordered" evidence="15">
    <location>
        <begin position="541"/>
        <end position="753"/>
    </location>
</feature>
<dbReference type="PRINTS" id="PR00724">
    <property type="entry name" value="CRBOXYPTASEC"/>
</dbReference>
<dbReference type="AlphaFoldDB" id="A0A376B360"/>
<comment type="catalytic activity">
    <reaction evidence="1">
        <text>Preferential release of a C-terminal arginine or lysine residue.</text>
        <dbReference type="EC" id="3.4.16.6"/>
    </reaction>
</comment>
<evidence type="ECO:0000256" key="8">
    <source>
        <dbReference type="ARBA" id="ARBA00022729"/>
    </source>
</evidence>
<dbReference type="GO" id="GO:0006915">
    <property type="term" value="P:apoptotic process"/>
    <property type="evidence" value="ECO:0007669"/>
    <property type="project" value="UniProtKB-KW"/>
</dbReference>
<evidence type="ECO:0000256" key="2">
    <source>
        <dbReference type="ARBA" id="ARBA00004393"/>
    </source>
</evidence>
<dbReference type="VEuPathDB" id="FungiDB:SCODWIG_00874"/>
<keyword evidence="10 16" id="KW-1133">Transmembrane helix</keyword>
<feature type="region of interest" description="Disordered" evidence="15">
    <location>
        <begin position="846"/>
        <end position="895"/>
    </location>
</feature>
<evidence type="ECO:0000256" key="11">
    <source>
        <dbReference type="ARBA" id="ARBA00023034"/>
    </source>
</evidence>
<dbReference type="PANTHER" id="PTHR11802">
    <property type="entry name" value="SERINE PROTEASE FAMILY S10 SERINE CARBOXYPEPTIDASE"/>
    <property type="match status" value="1"/>
</dbReference>
<evidence type="ECO:0000256" key="14">
    <source>
        <dbReference type="RuleBase" id="RU361156"/>
    </source>
</evidence>
<keyword evidence="11" id="KW-0333">Golgi apparatus</keyword>
<comment type="similarity">
    <text evidence="3 14">Belongs to the peptidase S10 family.</text>
</comment>
<dbReference type="SUPFAM" id="SSF53474">
    <property type="entry name" value="alpha/beta-Hydrolases"/>
    <property type="match status" value="1"/>
</dbReference>
<sequence length="895" mass="103543">MVKSKHVSFSAINLLNFLSLFVITIVSPITYALELNKDDFLVNPESLPGYIEVERYIADLKTNDGNHYSNILEFYDLPKEMYAGRLTIEQDETITEDERKLFFWKFTRPDSFKKLSDTPNINDNNKLMFWLNGGPGCSSMDGVFMETGPFRLNDKNELIINPGSWHTKYDMVYLDQPLGTGFSHKSESSSLENVQFYDGDLAQDVSKHFIQFLNNYFKLFPEDLSKEIYLSGESYAGQYIPFFANEILNYNLNNDDDAQKINLKKLYIGNGWVDPDRQSLSYLPFALKSGLITETNEHFRSILDKHEKCQNLINTYENVDEEKFSYDQCESILSYLLQYTRDTGTKQCYNMYDIRLRDSYPSCGMNWPPLLPNIIDFFNKPGVLEALNIVYPTTSDSFRDELKWHECDDMVLWYLTNPYSKPSIHLLPDILENDIDIVFFNGDRDLICNNEGVLSMINNLGWKGSTGFVQEEGDNIIWKHNGEEAGYVKSERGVTFISIKDASHMAAYDKPLEVRGILDIADIFDAAPELKELEEINTNDINIVIPEGQDSDNEKEQAEEQNTQDDEENDNANSEEEFEEVNEEEEEEEEDQEDEGAIEGDNEDDEDEYDEDESDEDEGDVEEDEDESDVEEDEDESDVEEDEDESDVEEDEDESAVEEDEDESDVEEDEDESDVEDNEEGEDDDVGDNEEEEDDDEEEEEDEDDKEHNDEEDDEKEEEDDEGDKEEEDDEDDKEGKGEENKDNNKENTEKSKKEHTKFKRVVIYFSLSSILLTIVYYVLRQFYFRPKLRAILINPTDELDNINSGSKRRNANNKSVSWAEDLEEQYFDLENGDSIDDSTIVKDNYNDEPSSIGKSTKDIQDNYNSKKQIKKKKKGGAYTSIPNDTETSFELDDM</sequence>
<dbReference type="PROSITE" id="PS00131">
    <property type="entry name" value="CARBOXYPEPT_SER_SER"/>
    <property type="match status" value="1"/>
</dbReference>
<dbReference type="GO" id="GO:0005802">
    <property type="term" value="C:trans-Golgi network"/>
    <property type="evidence" value="ECO:0007669"/>
    <property type="project" value="TreeGrafter"/>
</dbReference>
<keyword evidence="12 16" id="KW-0472">Membrane</keyword>
<evidence type="ECO:0000256" key="13">
    <source>
        <dbReference type="ARBA" id="ARBA00023180"/>
    </source>
</evidence>
<dbReference type="GO" id="GO:0006508">
    <property type="term" value="P:proteolysis"/>
    <property type="evidence" value="ECO:0007669"/>
    <property type="project" value="UniProtKB-KW"/>
</dbReference>
<dbReference type="Gene3D" id="3.40.50.1820">
    <property type="entry name" value="alpha/beta hydrolase"/>
    <property type="match status" value="1"/>
</dbReference>
<evidence type="ECO:0000313" key="18">
    <source>
        <dbReference type="Proteomes" id="UP000262825"/>
    </source>
</evidence>
<evidence type="ECO:0000256" key="4">
    <source>
        <dbReference type="ARBA" id="ARBA00022645"/>
    </source>
</evidence>
<evidence type="ECO:0000256" key="3">
    <source>
        <dbReference type="ARBA" id="ARBA00009431"/>
    </source>
</evidence>
<keyword evidence="5 14" id="KW-0645">Protease</keyword>
<feature type="compositionally biased region" description="Acidic residues" evidence="15">
    <location>
        <begin position="559"/>
        <end position="733"/>
    </location>
</feature>
<dbReference type="InterPro" id="IPR001563">
    <property type="entry name" value="Peptidase_S10"/>
</dbReference>
<proteinExistence type="inferred from homology"/>
<dbReference type="EC" id="3.4.16.-" evidence="14"/>
<evidence type="ECO:0000256" key="9">
    <source>
        <dbReference type="ARBA" id="ARBA00022801"/>
    </source>
</evidence>
<dbReference type="EMBL" id="UFAJ01000093">
    <property type="protein sequence ID" value="SSD59113.1"/>
    <property type="molecule type" value="Genomic_DNA"/>
</dbReference>
<feature type="transmembrane region" description="Helical" evidence="16">
    <location>
        <begin position="762"/>
        <end position="780"/>
    </location>
</feature>
<dbReference type="Pfam" id="PF00450">
    <property type="entry name" value="Peptidase_S10"/>
    <property type="match status" value="1"/>
</dbReference>
<organism evidence="17 18">
    <name type="scientific">Saccharomycodes ludwigii</name>
    <dbReference type="NCBI Taxonomy" id="36035"/>
    <lineage>
        <taxon>Eukaryota</taxon>
        <taxon>Fungi</taxon>
        <taxon>Dikarya</taxon>
        <taxon>Ascomycota</taxon>
        <taxon>Saccharomycotina</taxon>
        <taxon>Saccharomycetes</taxon>
        <taxon>Saccharomycodales</taxon>
        <taxon>Saccharomycodaceae</taxon>
        <taxon>Saccharomycodes</taxon>
    </lineage>
</organism>
<keyword evidence="4 14" id="KW-0121">Carboxypeptidase</keyword>
<evidence type="ECO:0000256" key="6">
    <source>
        <dbReference type="ARBA" id="ARBA00022692"/>
    </source>
</evidence>
<evidence type="ECO:0000256" key="1">
    <source>
        <dbReference type="ARBA" id="ARBA00001003"/>
    </source>
</evidence>
<dbReference type="InterPro" id="IPR029058">
    <property type="entry name" value="AB_hydrolase_fold"/>
</dbReference>
<feature type="compositionally biased region" description="Basic and acidic residues" evidence="15">
    <location>
        <begin position="734"/>
        <end position="753"/>
    </location>
</feature>
<keyword evidence="18" id="KW-1185">Reference proteome</keyword>
<dbReference type="InterPro" id="IPR018202">
    <property type="entry name" value="Ser_caboxypep_ser_AS"/>
</dbReference>
<evidence type="ECO:0000256" key="7">
    <source>
        <dbReference type="ARBA" id="ARBA00022703"/>
    </source>
</evidence>
<evidence type="ECO:0000313" key="17">
    <source>
        <dbReference type="EMBL" id="SSD59113.1"/>
    </source>
</evidence>
<reference evidence="18" key="1">
    <citation type="submission" date="2018-06" db="EMBL/GenBank/DDBJ databases">
        <authorList>
            <person name="Guldener U."/>
        </authorList>
    </citation>
    <scope>NUCLEOTIDE SEQUENCE [LARGE SCALE GENOMIC DNA]</scope>
    <source>
        <strain evidence="18">UTAD17</strain>
    </source>
</reference>
<accession>A0A376B360</accession>
<comment type="subcellular location">
    <subcellularLocation>
        <location evidence="2">Golgi apparatus</location>
        <location evidence="2">trans-Golgi network membrane</location>
        <topology evidence="2">Single-pass type I membrane protein</topology>
    </subcellularLocation>
</comment>
<dbReference type="Proteomes" id="UP000262825">
    <property type="component" value="Unassembled WGS sequence"/>
</dbReference>
<evidence type="ECO:0000256" key="5">
    <source>
        <dbReference type="ARBA" id="ARBA00022670"/>
    </source>
</evidence>